<dbReference type="Proteomes" id="UP001162880">
    <property type="component" value="Unassembled WGS sequence"/>
</dbReference>
<feature type="transmembrane region" description="Helical" evidence="1">
    <location>
        <begin position="39"/>
        <end position="59"/>
    </location>
</feature>
<sequence length="61" mass="6546">MIGTGMIVSIISVIACLILVTRGAPFRNLGMSKTVQYAAIWAAIIIGLVLLIQVTGFRIEQ</sequence>
<evidence type="ECO:0000313" key="3">
    <source>
        <dbReference type="Proteomes" id="UP001162880"/>
    </source>
</evidence>
<keyword evidence="1" id="KW-1133">Transmembrane helix</keyword>
<keyword evidence="1" id="KW-0472">Membrane</keyword>
<dbReference type="EMBL" id="JALHLE010000003">
    <property type="protein sequence ID" value="MCJ2177469.1"/>
    <property type="molecule type" value="Genomic_DNA"/>
</dbReference>
<organism evidence="2 3">
    <name type="scientific">Novosphingobium album</name>
    <name type="common">ex Hu et al. 2023</name>
    <dbReference type="NCBI Taxonomy" id="2930093"/>
    <lineage>
        <taxon>Bacteria</taxon>
        <taxon>Pseudomonadati</taxon>
        <taxon>Pseudomonadota</taxon>
        <taxon>Alphaproteobacteria</taxon>
        <taxon>Sphingomonadales</taxon>
        <taxon>Sphingomonadaceae</taxon>
        <taxon>Novosphingobium</taxon>
    </lineage>
</organism>
<evidence type="ECO:0000256" key="1">
    <source>
        <dbReference type="SAM" id="Phobius"/>
    </source>
</evidence>
<accession>A0ABT0AXD5</accession>
<reference evidence="2" key="1">
    <citation type="submission" date="2022-03" db="EMBL/GenBank/DDBJ databases">
        <title>Identification of a novel bacterium isolated from mangrove sediments.</title>
        <authorList>
            <person name="Pan X."/>
        </authorList>
    </citation>
    <scope>NUCLEOTIDE SEQUENCE</scope>
    <source>
        <strain evidence="2">B2580</strain>
    </source>
</reference>
<protein>
    <submittedName>
        <fullName evidence="2">Uncharacterized protein</fullName>
    </submittedName>
</protein>
<keyword evidence="3" id="KW-1185">Reference proteome</keyword>
<dbReference type="RefSeq" id="WP_243990521.1">
    <property type="nucleotide sequence ID" value="NZ_JALHLE010000003.1"/>
</dbReference>
<proteinExistence type="predicted"/>
<gene>
    <name evidence="2" type="ORF">MTR64_02760</name>
</gene>
<name>A0ABT0AXD5_9SPHN</name>
<keyword evidence="1" id="KW-0812">Transmembrane</keyword>
<evidence type="ECO:0000313" key="2">
    <source>
        <dbReference type="EMBL" id="MCJ2177469.1"/>
    </source>
</evidence>
<comment type="caution">
    <text evidence="2">The sequence shown here is derived from an EMBL/GenBank/DDBJ whole genome shotgun (WGS) entry which is preliminary data.</text>
</comment>